<dbReference type="InterPro" id="IPR010730">
    <property type="entry name" value="HET"/>
</dbReference>
<accession>A0A395SZ69</accession>
<evidence type="ECO:0000259" key="2">
    <source>
        <dbReference type="Pfam" id="PF06985"/>
    </source>
</evidence>
<feature type="region of interest" description="Disordered" evidence="1">
    <location>
        <begin position="355"/>
        <end position="383"/>
    </location>
</feature>
<protein>
    <submittedName>
        <fullName evidence="3">Het domain-containing</fullName>
    </submittedName>
</protein>
<dbReference type="Proteomes" id="UP000266234">
    <property type="component" value="Unassembled WGS sequence"/>
</dbReference>
<dbReference type="PANTHER" id="PTHR33112:SF16">
    <property type="entry name" value="HETEROKARYON INCOMPATIBILITY DOMAIN-CONTAINING PROTEIN"/>
    <property type="match status" value="1"/>
</dbReference>
<reference evidence="3 4" key="1">
    <citation type="journal article" date="2018" name="PLoS Pathog.">
        <title>Evolution of structural diversity of trichothecenes, a family of toxins produced by plant pathogenic and entomopathogenic fungi.</title>
        <authorList>
            <person name="Proctor R.H."/>
            <person name="McCormick S.P."/>
            <person name="Kim H.S."/>
            <person name="Cardoza R.E."/>
            <person name="Stanley A.M."/>
            <person name="Lindo L."/>
            <person name="Kelly A."/>
            <person name="Brown D.W."/>
            <person name="Lee T."/>
            <person name="Vaughan M.M."/>
            <person name="Alexander N.J."/>
            <person name="Busman M."/>
            <person name="Gutierrez S."/>
        </authorList>
    </citation>
    <scope>NUCLEOTIDE SEQUENCE [LARGE SCALE GENOMIC DNA]</scope>
    <source>
        <strain evidence="3 4">NRRL 20695</strain>
    </source>
</reference>
<feature type="region of interest" description="Disordered" evidence="1">
    <location>
        <begin position="23"/>
        <end position="46"/>
    </location>
</feature>
<gene>
    <name evidence="3" type="ORF">FLONG3_4169</name>
</gene>
<organism evidence="3 4">
    <name type="scientific">Fusarium longipes</name>
    <dbReference type="NCBI Taxonomy" id="694270"/>
    <lineage>
        <taxon>Eukaryota</taxon>
        <taxon>Fungi</taxon>
        <taxon>Dikarya</taxon>
        <taxon>Ascomycota</taxon>
        <taxon>Pezizomycotina</taxon>
        <taxon>Sordariomycetes</taxon>
        <taxon>Hypocreomycetidae</taxon>
        <taxon>Hypocreales</taxon>
        <taxon>Nectriaceae</taxon>
        <taxon>Fusarium</taxon>
    </lineage>
</organism>
<dbReference type="PANTHER" id="PTHR33112">
    <property type="entry name" value="DOMAIN PROTEIN, PUTATIVE-RELATED"/>
    <property type="match status" value="1"/>
</dbReference>
<feature type="domain" description="Heterokaryon incompatibility" evidence="2">
    <location>
        <begin position="249"/>
        <end position="418"/>
    </location>
</feature>
<evidence type="ECO:0000313" key="3">
    <source>
        <dbReference type="EMBL" id="RGP77710.1"/>
    </source>
</evidence>
<evidence type="ECO:0000313" key="4">
    <source>
        <dbReference type="Proteomes" id="UP000266234"/>
    </source>
</evidence>
<dbReference type="AlphaFoldDB" id="A0A395SZ69"/>
<comment type="caution">
    <text evidence="3">The sequence shown here is derived from an EMBL/GenBank/DDBJ whole genome shotgun (WGS) entry which is preliminary data.</text>
</comment>
<name>A0A395SZ69_9HYPO</name>
<dbReference type="OrthoDB" id="5362512at2759"/>
<dbReference type="STRING" id="694270.A0A395SZ69"/>
<dbReference type="EMBL" id="PXOG01000088">
    <property type="protein sequence ID" value="RGP77710.1"/>
    <property type="molecule type" value="Genomic_DNA"/>
</dbReference>
<dbReference type="Pfam" id="PF06985">
    <property type="entry name" value="HET"/>
    <property type="match status" value="1"/>
</dbReference>
<evidence type="ECO:0000256" key="1">
    <source>
        <dbReference type="SAM" id="MobiDB-lite"/>
    </source>
</evidence>
<keyword evidence="4" id="KW-1185">Reference proteome</keyword>
<proteinExistence type="predicted"/>
<sequence length="710" mass="80823">MIADYNNSRSSLVFSDHDLENPFVTSSNSDSREKETSPEPQSFSPIQYDPSICDMCNGFVDWDPGMRFMIYHFDWEKDTEEAENIVELVAHQVAYDDEYGRKKNRDRSRLKVQLAAPTQRARLAGRIVLFSKHGDKQRINYYSHGVRIKVLTSDIEQAENMDGVLGTLITTDEDLNPASDHRPSRDLLSEPHLRLVNLWRQECSSHSLCNKRSLKSVLPSRVVQILPSSGKLPEASVIETRNIAGEHEYVCLSYCWGKSVQKTMTTCNIFPRPLVLEELPKTIADTVLLCHALGYKYLWVDSLCIIQGNSGDWHKESSVMCDIYGGSALTISTPICDDSAQSFLEKRQNTRYFSGPRLRLKSPGQSSSTPRSMLLPLKSDASPSKTWNSRLDWSKAYHYLHEDVKPDAWTQWAWTYQEWLLSPRVLHIDEMTQWDCFERYGNEMTRRKTEPAIKRRNQVLLGDRLSWSKTIEQFSAKKITYENDRLPALAGIARLYQQKTGRTYIAGLWAEDGPEAFAWRKKCRRSKRSPGFLQGFIPSWSWASTEAEVAVSEGYHNTACCSLKAWACEYDPPGSLLQVKNAWIEIEGPLAIVTYCKLHAEADHQEFDTCIGTADGTICEEVYLDDDNWNLEVAVATKKIYLMLLGDGDRKSSAKTLGLRQTVTTDNNAEALILQETSTAGSIRQFQRVGVAVYDGKVKPWEEQELIRIV</sequence>